<dbReference type="AlphaFoldDB" id="A0A067CKG6"/>
<protein>
    <submittedName>
        <fullName evidence="1">Uncharacterized protein</fullName>
    </submittedName>
</protein>
<dbReference type="InterPro" id="IPR024738">
    <property type="entry name" value="Hfi1/Tada1"/>
</dbReference>
<dbReference type="RefSeq" id="XP_012202151.1">
    <property type="nucleotide sequence ID" value="XM_012346761.1"/>
</dbReference>
<sequence length="298" mass="32040">MEARELKFAIFKDLCGTRELGRWKRYWGAFQKYMRLQLSLGELHAMVASELSPRQRRLHNRLVVMLLSRAHASAAMAKESAIGAAPSTCARDDLADPPTDPTTADDLLVPETHEHAIAMLLGIMANEPQGCVHDAQATTDLTLACPTPRPLPVYDATPAPFASTSDDETIAGYRRHAPSGGFIYAASIPPCAEGAPVTPMAMPLEHIMQQAALHAGLQRVDPEAVTAFATASYMENVADALLSHASSSPCAAAEGSPSRTMRIAPKDLVAATTSHPQLMHPTAPIVRERATSAIENRF</sequence>
<name>A0A067CKG6_SAPPC</name>
<dbReference type="OMA" id="GAFQKYM"/>
<dbReference type="Proteomes" id="UP000030745">
    <property type="component" value="Unassembled WGS sequence"/>
</dbReference>
<reference evidence="1 2" key="1">
    <citation type="journal article" date="2013" name="PLoS Genet.">
        <title>Distinctive expansion of potential virulence genes in the genome of the oomycete fish pathogen Saprolegnia parasitica.</title>
        <authorList>
            <person name="Jiang R.H."/>
            <person name="de Bruijn I."/>
            <person name="Haas B.J."/>
            <person name="Belmonte R."/>
            <person name="Lobach L."/>
            <person name="Christie J."/>
            <person name="van den Ackerveken G."/>
            <person name="Bottin A."/>
            <person name="Bulone V."/>
            <person name="Diaz-Moreno S.M."/>
            <person name="Dumas B."/>
            <person name="Fan L."/>
            <person name="Gaulin E."/>
            <person name="Govers F."/>
            <person name="Grenville-Briggs L.J."/>
            <person name="Horner N.R."/>
            <person name="Levin J.Z."/>
            <person name="Mammella M."/>
            <person name="Meijer H.J."/>
            <person name="Morris P."/>
            <person name="Nusbaum C."/>
            <person name="Oome S."/>
            <person name="Phillips A.J."/>
            <person name="van Rooyen D."/>
            <person name="Rzeszutek E."/>
            <person name="Saraiva M."/>
            <person name="Secombes C.J."/>
            <person name="Seidl M.F."/>
            <person name="Snel B."/>
            <person name="Stassen J.H."/>
            <person name="Sykes S."/>
            <person name="Tripathy S."/>
            <person name="van den Berg H."/>
            <person name="Vega-Arreguin J.C."/>
            <person name="Wawra S."/>
            <person name="Young S.K."/>
            <person name="Zeng Q."/>
            <person name="Dieguez-Uribeondo J."/>
            <person name="Russ C."/>
            <person name="Tyler B.M."/>
            <person name="van West P."/>
        </authorList>
    </citation>
    <scope>NUCLEOTIDE SEQUENCE [LARGE SCALE GENOMIC DNA]</scope>
    <source>
        <strain evidence="1 2">CBS 223.65</strain>
    </source>
</reference>
<keyword evidence="2" id="KW-1185">Reference proteome</keyword>
<dbReference type="OrthoDB" id="10391839at2759"/>
<dbReference type="GO" id="GO:0070461">
    <property type="term" value="C:SAGA-type complex"/>
    <property type="evidence" value="ECO:0007669"/>
    <property type="project" value="InterPro"/>
</dbReference>
<dbReference type="GeneID" id="24130019"/>
<dbReference type="Pfam" id="PF12767">
    <property type="entry name" value="SAGA-Tad1"/>
    <property type="match status" value="1"/>
</dbReference>
<organism evidence="1 2">
    <name type="scientific">Saprolegnia parasitica (strain CBS 223.65)</name>
    <dbReference type="NCBI Taxonomy" id="695850"/>
    <lineage>
        <taxon>Eukaryota</taxon>
        <taxon>Sar</taxon>
        <taxon>Stramenopiles</taxon>
        <taxon>Oomycota</taxon>
        <taxon>Saprolegniomycetes</taxon>
        <taxon>Saprolegniales</taxon>
        <taxon>Saprolegniaceae</taxon>
        <taxon>Saprolegnia</taxon>
    </lineage>
</organism>
<evidence type="ECO:0000313" key="1">
    <source>
        <dbReference type="EMBL" id="KDO27056.1"/>
    </source>
</evidence>
<proteinExistence type="predicted"/>
<accession>A0A067CKG6</accession>
<dbReference type="VEuPathDB" id="FungiDB:SPRG_07767"/>
<gene>
    <name evidence="1" type="ORF">SPRG_07767</name>
</gene>
<dbReference type="EMBL" id="KK583219">
    <property type="protein sequence ID" value="KDO27056.1"/>
    <property type="molecule type" value="Genomic_DNA"/>
</dbReference>
<evidence type="ECO:0000313" key="2">
    <source>
        <dbReference type="Proteomes" id="UP000030745"/>
    </source>
</evidence>
<dbReference type="KEGG" id="spar:SPRG_07767"/>